<reference evidence="8" key="1">
    <citation type="journal article" date="2014" name="PLoS Negl. Trop. Dis.">
        <title>Identification and characterization of seminal fluid proteins in the Asian tiger mosquito, Aedes albopictus.</title>
        <authorList>
            <person name="Boes K.E."/>
            <person name="Ribeiro J.M."/>
            <person name="Wong A."/>
            <person name="Harrington L.C."/>
            <person name="Wolfner M.F."/>
            <person name="Sirot L.K."/>
        </authorList>
    </citation>
    <scope>NUCLEOTIDE SEQUENCE</scope>
    <source>
        <tissue evidence="8">Reproductive organs</tissue>
    </source>
</reference>
<dbReference type="SUPFAM" id="SSF53955">
    <property type="entry name" value="Lysozyme-like"/>
    <property type="match status" value="1"/>
</dbReference>
<evidence type="ECO:0000256" key="6">
    <source>
        <dbReference type="ARBA" id="ARBA00023295"/>
    </source>
</evidence>
<keyword evidence="4" id="KW-0081">Bacteriolytic enzyme</keyword>
<proteinExistence type="evidence at transcript level"/>
<evidence type="ECO:0000256" key="4">
    <source>
        <dbReference type="ARBA" id="ARBA00022638"/>
    </source>
</evidence>
<name>A0A023EFM5_AEDAL</name>
<dbReference type="Gene3D" id="1.10.530.10">
    <property type="match status" value="1"/>
</dbReference>
<dbReference type="VEuPathDB" id="VectorBase:AALFPA_071611"/>
<dbReference type="PANTHER" id="PTHR11407">
    <property type="entry name" value="LYSOZYME C"/>
    <property type="match status" value="1"/>
</dbReference>
<evidence type="ECO:0000256" key="5">
    <source>
        <dbReference type="ARBA" id="ARBA00023157"/>
    </source>
</evidence>
<dbReference type="PRINTS" id="PR00135">
    <property type="entry name" value="LYZLACT"/>
</dbReference>
<organism evidence="8">
    <name type="scientific">Aedes albopictus</name>
    <name type="common">Asian tiger mosquito</name>
    <name type="synonym">Stegomyia albopicta</name>
    <dbReference type="NCBI Taxonomy" id="7160"/>
    <lineage>
        <taxon>Eukaryota</taxon>
        <taxon>Metazoa</taxon>
        <taxon>Ecdysozoa</taxon>
        <taxon>Arthropoda</taxon>
        <taxon>Hexapoda</taxon>
        <taxon>Insecta</taxon>
        <taxon>Pterygota</taxon>
        <taxon>Neoptera</taxon>
        <taxon>Endopterygota</taxon>
        <taxon>Diptera</taxon>
        <taxon>Nematocera</taxon>
        <taxon>Culicoidea</taxon>
        <taxon>Culicidae</taxon>
        <taxon>Culicinae</taxon>
        <taxon>Aedini</taxon>
        <taxon>Aedes</taxon>
        <taxon>Stegomyia</taxon>
    </lineage>
</organism>
<sequence>MSSLKAISLGIVPIILFAGFLPSITQAKVYGFCELVQLLHYKHGIARADLPNWMCLVRSESSFDTRATHWNSYDGSTDWGLFQINDRYWCDPGNQLPTANVCRVKCSKFLVPNQDEAMKCVRKIYEVHGFEAWAGWKNQCRGRKLDDVKQCF</sequence>
<dbReference type="CDD" id="cd16899">
    <property type="entry name" value="LYZ_C_invert"/>
    <property type="match status" value="1"/>
</dbReference>
<dbReference type="PANTHER" id="PTHR11407:SF63">
    <property type="entry name" value="LYSOZYME C"/>
    <property type="match status" value="1"/>
</dbReference>
<evidence type="ECO:0000256" key="7">
    <source>
        <dbReference type="RuleBase" id="RU004440"/>
    </source>
</evidence>
<dbReference type="VEuPathDB" id="VectorBase:AALF021806"/>
<dbReference type="FunFam" id="1.10.530.10:FF:000001">
    <property type="entry name" value="Lysozyme C"/>
    <property type="match status" value="1"/>
</dbReference>
<dbReference type="AlphaFoldDB" id="A0A023EFM5"/>
<accession>A0A023EFM5</accession>
<dbReference type="InterPro" id="IPR001916">
    <property type="entry name" value="Glyco_hydro_22"/>
</dbReference>
<comment type="catalytic activity">
    <reaction evidence="1">
        <text>Hydrolysis of (1-&gt;4)-beta-linkages between N-acetylmuramic acid and N-acetyl-D-glucosamine residues in a peptidoglycan and between N-acetyl-D-glucosamine residues in chitodextrins.</text>
        <dbReference type="EC" id="3.2.1.17"/>
    </reaction>
</comment>
<comment type="similarity">
    <text evidence="2 7">Belongs to the glycosyl hydrolase 22 family.</text>
</comment>
<keyword evidence="4" id="KW-0929">Antimicrobial</keyword>
<evidence type="ECO:0000313" key="8">
    <source>
        <dbReference type="EMBL" id="JAC08137.1"/>
    </source>
</evidence>
<dbReference type="SMART" id="SM00263">
    <property type="entry name" value="LYZ1"/>
    <property type="match status" value="1"/>
</dbReference>
<evidence type="ECO:0000256" key="3">
    <source>
        <dbReference type="ARBA" id="ARBA00012732"/>
    </source>
</evidence>
<dbReference type="Pfam" id="PF00062">
    <property type="entry name" value="Lys"/>
    <property type="match status" value="1"/>
</dbReference>
<dbReference type="GO" id="GO:0031640">
    <property type="term" value="P:killing of cells of another organism"/>
    <property type="evidence" value="ECO:0007669"/>
    <property type="project" value="UniProtKB-KW"/>
</dbReference>
<dbReference type="InterPro" id="IPR023346">
    <property type="entry name" value="Lysozyme-like_dom_sf"/>
</dbReference>
<protein>
    <recommendedName>
        <fullName evidence="3">lysozyme</fullName>
        <ecNumber evidence="3">3.2.1.17</ecNumber>
    </recommendedName>
</protein>
<evidence type="ECO:0000256" key="1">
    <source>
        <dbReference type="ARBA" id="ARBA00000632"/>
    </source>
</evidence>
<keyword evidence="6" id="KW-0378">Hydrolase</keyword>
<dbReference type="PROSITE" id="PS51348">
    <property type="entry name" value="GLYCOSYL_HYDROL_F22_2"/>
    <property type="match status" value="1"/>
</dbReference>
<dbReference type="GO" id="GO:0042742">
    <property type="term" value="P:defense response to bacterium"/>
    <property type="evidence" value="ECO:0007669"/>
    <property type="project" value="UniProtKB-KW"/>
</dbReference>
<dbReference type="EMBL" id="GAPW01005461">
    <property type="protein sequence ID" value="JAC08137.1"/>
    <property type="molecule type" value="mRNA"/>
</dbReference>
<dbReference type="VEuPathDB" id="VectorBase:AALC636_025292"/>
<keyword evidence="5" id="KW-1015">Disulfide bond</keyword>
<evidence type="ECO:0000256" key="2">
    <source>
        <dbReference type="ARBA" id="ARBA00010859"/>
    </source>
</evidence>
<dbReference type="EC" id="3.2.1.17" evidence="3"/>
<keyword evidence="6" id="KW-0326">Glycosidase</keyword>
<dbReference type="GO" id="GO:0003796">
    <property type="term" value="F:lysozyme activity"/>
    <property type="evidence" value="ECO:0007669"/>
    <property type="project" value="UniProtKB-EC"/>
</dbReference>